<name>A0AA42BZ58_9MYCO</name>
<accession>A0AA42BZ58</accession>
<evidence type="ECO:0000313" key="4">
    <source>
        <dbReference type="Proteomes" id="UP000192319"/>
    </source>
</evidence>
<dbReference type="RefSeq" id="WP_142276373.1">
    <property type="nucleotide sequence ID" value="NZ_JACKVH010000014.1"/>
</dbReference>
<sequence length="109" mass="11695">MVITPRGLKAGGRRLWAAVTGDFDLDQSAAAVLAEACYTVDELADLRAKLAVIEPVIESNQGPRMHPLFAEVRARRLLLAKLIRDVGLPKELPDDDPDGDGSEDGTDAS</sequence>
<comment type="caution">
    <text evidence="2">The sequence shown here is derived from an EMBL/GenBank/DDBJ whole genome shotgun (WGS) entry which is preliminary data.</text>
</comment>
<dbReference type="Proteomes" id="UP000192319">
    <property type="component" value="Unassembled WGS sequence"/>
</dbReference>
<reference evidence="2" key="2">
    <citation type="submission" date="2020-07" db="EMBL/GenBank/DDBJ databases">
        <authorList>
            <person name="Pettersson B.M.F."/>
            <person name="Behra P.R.K."/>
            <person name="Ramesh M."/>
            <person name="Das S."/>
            <person name="Dasgupta S."/>
            <person name="Kirsebom L.A."/>
        </authorList>
    </citation>
    <scope>NUCLEOTIDE SEQUENCE</scope>
    <source>
        <strain evidence="2">CCUG 55640</strain>
    </source>
</reference>
<evidence type="ECO:0000313" key="5">
    <source>
        <dbReference type="Proteomes" id="UP001141650"/>
    </source>
</evidence>
<feature type="compositionally biased region" description="Acidic residues" evidence="1">
    <location>
        <begin position="93"/>
        <end position="109"/>
    </location>
</feature>
<keyword evidence="4" id="KW-1185">Reference proteome</keyword>
<organism evidence="2 5">
    <name type="scientific">Mycobacterium alsense</name>
    <dbReference type="NCBI Taxonomy" id="324058"/>
    <lineage>
        <taxon>Bacteria</taxon>
        <taxon>Bacillati</taxon>
        <taxon>Actinomycetota</taxon>
        <taxon>Actinomycetes</taxon>
        <taxon>Mycobacteriales</taxon>
        <taxon>Mycobacteriaceae</taxon>
        <taxon>Mycobacterium</taxon>
    </lineage>
</organism>
<feature type="region of interest" description="Disordered" evidence="1">
    <location>
        <begin position="88"/>
        <end position="109"/>
    </location>
</feature>
<reference evidence="3 4" key="1">
    <citation type="submission" date="2017-02" db="EMBL/GenBank/DDBJ databases">
        <title>The new phylogeny of genus Mycobacterium.</title>
        <authorList>
            <person name="Tortoli E."/>
            <person name="Trovato A."/>
            <person name="Cirillo D.M."/>
        </authorList>
    </citation>
    <scope>NUCLEOTIDE SEQUENCE [LARGE SCALE GENOMIC DNA]</scope>
    <source>
        <strain evidence="3 4">DSM 45230</strain>
    </source>
</reference>
<evidence type="ECO:0000313" key="3">
    <source>
        <dbReference type="EMBL" id="OQZ89953.1"/>
    </source>
</evidence>
<dbReference type="EMBL" id="MVHD01000025">
    <property type="protein sequence ID" value="OQZ89953.1"/>
    <property type="molecule type" value="Genomic_DNA"/>
</dbReference>
<evidence type="ECO:0000313" key="2">
    <source>
        <dbReference type="EMBL" id="MCV7379961.1"/>
    </source>
</evidence>
<reference evidence="2" key="3">
    <citation type="journal article" date="2022" name="BMC Genomics">
        <title>Comparative genome analysis of mycobacteria focusing on tRNA and non-coding RNA.</title>
        <authorList>
            <person name="Behra P.R.K."/>
            <person name="Pettersson B.M.F."/>
            <person name="Ramesh M."/>
            <person name="Das S."/>
            <person name="Dasgupta S."/>
            <person name="Kirsebom L.A."/>
        </authorList>
    </citation>
    <scope>NUCLEOTIDE SEQUENCE</scope>
    <source>
        <strain evidence="2">CCUG 55640</strain>
    </source>
</reference>
<evidence type="ECO:0000256" key="1">
    <source>
        <dbReference type="SAM" id="MobiDB-lite"/>
    </source>
</evidence>
<dbReference type="EMBL" id="JACKVH010000014">
    <property type="protein sequence ID" value="MCV7379961.1"/>
    <property type="molecule type" value="Genomic_DNA"/>
</dbReference>
<protein>
    <submittedName>
        <fullName evidence="2">Terminase</fullName>
    </submittedName>
</protein>
<dbReference type="Proteomes" id="UP001141650">
    <property type="component" value="Unassembled WGS sequence"/>
</dbReference>
<dbReference type="AlphaFoldDB" id="A0AA42BZ58"/>
<proteinExistence type="predicted"/>
<gene>
    <name evidence="3" type="ORF">BST11_15375</name>
    <name evidence="2" type="ORF">H7K38_15035</name>
</gene>